<dbReference type="CDD" id="cd03699">
    <property type="entry name" value="EF4_II"/>
    <property type="match status" value="1"/>
</dbReference>
<dbReference type="InterPro" id="IPR013842">
    <property type="entry name" value="LepA_CTD"/>
</dbReference>
<feature type="binding site" evidence="12">
    <location>
        <begin position="131"/>
        <end position="134"/>
    </location>
    <ligand>
        <name>GTP</name>
        <dbReference type="ChEBI" id="CHEBI:37565"/>
    </ligand>
</feature>
<dbReference type="GO" id="GO:0005525">
    <property type="term" value="F:GTP binding"/>
    <property type="evidence" value="ECO:0007669"/>
    <property type="project" value="UniProtKB-UniRule"/>
</dbReference>
<dbReference type="Gene3D" id="3.40.50.300">
    <property type="entry name" value="P-loop containing nucleotide triphosphate hydrolases"/>
    <property type="match status" value="1"/>
</dbReference>
<dbReference type="FunFam" id="3.30.70.2570:FF:000001">
    <property type="entry name" value="Translation factor GUF1, mitochondrial"/>
    <property type="match status" value="1"/>
</dbReference>
<comment type="function">
    <text evidence="9 12">Required for accurate and efficient protein synthesis under certain stress conditions. May act as a fidelity factor of the translation reaction, by catalyzing a one-codon backward translocation of tRNAs on improperly translocated ribosomes. Back-translocation proceeds from a post-translocation (POST) complex to a pre-translocation (PRE) complex, thus giving elongation factor G a second chance to translocate the tRNAs correctly. Binds to ribosomes in a GTP-dependent manner.</text>
</comment>
<dbReference type="NCBIfam" id="TIGR00231">
    <property type="entry name" value="small_GTP"/>
    <property type="match status" value="1"/>
</dbReference>
<evidence type="ECO:0000256" key="3">
    <source>
        <dbReference type="ARBA" id="ARBA00022741"/>
    </source>
</evidence>
<evidence type="ECO:0000256" key="12">
    <source>
        <dbReference type="HAMAP-Rule" id="MF_00071"/>
    </source>
</evidence>
<dbReference type="InterPro" id="IPR009000">
    <property type="entry name" value="Transl_B-barrel_sf"/>
</dbReference>
<protein>
    <recommendedName>
        <fullName evidence="11 12">Elongation factor 4</fullName>
        <shortName evidence="12">EF-4</shortName>
        <ecNumber evidence="11 12">3.6.5.n1</ecNumber>
    </recommendedName>
    <alternativeName>
        <fullName evidence="12">Ribosomal back-translocase LepA</fullName>
    </alternativeName>
</protein>
<dbReference type="Pfam" id="PF06421">
    <property type="entry name" value="LepA_C"/>
    <property type="match status" value="1"/>
</dbReference>
<dbReference type="FunFam" id="2.40.30.10:FF:000015">
    <property type="entry name" value="Translation factor GUF1, mitochondrial"/>
    <property type="match status" value="1"/>
</dbReference>
<dbReference type="EC" id="3.6.5.n1" evidence="11 12"/>
<dbReference type="SUPFAM" id="SSF54980">
    <property type="entry name" value="EF-G C-terminal domain-like"/>
    <property type="match status" value="2"/>
</dbReference>
<dbReference type="Gene3D" id="3.30.70.870">
    <property type="entry name" value="Elongation Factor G (Translational Gtpase), domain 3"/>
    <property type="match status" value="1"/>
</dbReference>
<dbReference type="SUPFAM" id="SSF52540">
    <property type="entry name" value="P-loop containing nucleoside triphosphate hydrolases"/>
    <property type="match status" value="1"/>
</dbReference>
<dbReference type="Proteomes" id="UP000179183">
    <property type="component" value="Unassembled WGS sequence"/>
</dbReference>
<dbReference type="PRINTS" id="PR00315">
    <property type="entry name" value="ELONGATNFCT"/>
</dbReference>
<keyword evidence="4 12" id="KW-0378">Hydrolase</keyword>
<dbReference type="HAMAP" id="MF_00071">
    <property type="entry name" value="LepA"/>
    <property type="match status" value="1"/>
</dbReference>
<dbReference type="FunFam" id="3.40.50.300:FF:000078">
    <property type="entry name" value="Elongation factor 4"/>
    <property type="match status" value="1"/>
</dbReference>
<dbReference type="InterPro" id="IPR000640">
    <property type="entry name" value="EFG_V-like"/>
</dbReference>
<dbReference type="InterPro" id="IPR000795">
    <property type="entry name" value="T_Tr_GTP-bd_dom"/>
</dbReference>
<evidence type="ECO:0000256" key="10">
    <source>
        <dbReference type="ARBA" id="ARBA00061052"/>
    </source>
</evidence>
<comment type="subcellular location">
    <subcellularLocation>
        <location evidence="12">Cell membrane</location>
        <topology evidence="12">Peripheral membrane protein</topology>
        <orientation evidence="12">Cytoplasmic side</orientation>
    </subcellularLocation>
</comment>
<dbReference type="GO" id="GO:0003924">
    <property type="term" value="F:GTPase activity"/>
    <property type="evidence" value="ECO:0007669"/>
    <property type="project" value="UniProtKB-UniRule"/>
</dbReference>
<dbReference type="Gene3D" id="3.30.70.240">
    <property type="match status" value="1"/>
</dbReference>
<dbReference type="PROSITE" id="PS00301">
    <property type="entry name" value="G_TR_1"/>
    <property type="match status" value="1"/>
</dbReference>
<comment type="similarity">
    <text evidence="1 12">Belongs to the TRAFAC class translation factor GTPase superfamily. Classic translation factor GTPase family. LepA subfamily.</text>
</comment>
<dbReference type="Gene3D" id="2.40.30.10">
    <property type="entry name" value="Translation factors"/>
    <property type="match status" value="1"/>
</dbReference>
<keyword evidence="7 12" id="KW-0472">Membrane</keyword>
<evidence type="ECO:0000313" key="14">
    <source>
        <dbReference type="EMBL" id="OGZ67087.1"/>
    </source>
</evidence>
<keyword evidence="6 12" id="KW-0342">GTP-binding</keyword>
<dbReference type="InterPro" id="IPR038363">
    <property type="entry name" value="LepA_C_sf"/>
</dbReference>
<dbReference type="InterPro" id="IPR035654">
    <property type="entry name" value="LepA_IV"/>
</dbReference>
<dbReference type="InterPro" id="IPR035647">
    <property type="entry name" value="EFG_III/V"/>
</dbReference>
<evidence type="ECO:0000256" key="5">
    <source>
        <dbReference type="ARBA" id="ARBA00022917"/>
    </source>
</evidence>
<dbReference type="GO" id="GO:0003746">
    <property type="term" value="F:translation elongation factor activity"/>
    <property type="evidence" value="ECO:0007669"/>
    <property type="project" value="UniProtKB-UniRule"/>
</dbReference>
<dbReference type="NCBIfam" id="TIGR01393">
    <property type="entry name" value="lepA"/>
    <property type="match status" value="1"/>
</dbReference>
<keyword evidence="14" id="KW-0251">Elongation factor</keyword>
<dbReference type="Gene3D" id="3.30.70.2570">
    <property type="entry name" value="Elongation factor 4, C-terminal domain"/>
    <property type="match status" value="1"/>
</dbReference>
<proteinExistence type="inferred from homology"/>
<dbReference type="GO" id="GO:0043022">
    <property type="term" value="F:ribosome binding"/>
    <property type="evidence" value="ECO:0007669"/>
    <property type="project" value="UniProtKB-UniRule"/>
</dbReference>
<dbReference type="GO" id="GO:0005886">
    <property type="term" value="C:plasma membrane"/>
    <property type="evidence" value="ECO:0007669"/>
    <property type="project" value="UniProtKB-SubCell"/>
</dbReference>
<evidence type="ECO:0000256" key="2">
    <source>
        <dbReference type="ARBA" id="ARBA00022475"/>
    </source>
</evidence>
<comment type="similarity">
    <text evidence="10">Belongs to the GTP-binding elongation factor family. LepA subfamily.</text>
</comment>
<dbReference type="Pfam" id="PF00679">
    <property type="entry name" value="EFG_C"/>
    <property type="match status" value="1"/>
</dbReference>
<keyword evidence="5 12" id="KW-0648">Protein biosynthesis</keyword>
<evidence type="ECO:0000313" key="15">
    <source>
        <dbReference type="Proteomes" id="UP000179183"/>
    </source>
</evidence>
<feature type="domain" description="Tr-type G" evidence="13">
    <location>
        <begin position="3"/>
        <end position="184"/>
    </location>
</feature>
<evidence type="ECO:0000256" key="8">
    <source>
        <dbReference type="ARBA" id="ARBA00050293"/>
    </source>
</evidence>
<dbReference type="InterPro" id="IPR006297">
    <property type="entry name" value="EF-4"/>
</dbReference>
<dbReference type="PROSITE" id="PS51722">
    <property type="entry name" value="G_TR_2"/>
    <property type="match status" value="1"/>
</dbReference>
<evidence type="ECO:0000256" key="7">
    <source>
        <dbReference type="ARBA" id="ARBA00023136"/>
    </source>
</evidence>
<reference evidence="14 15" key="1">
    <citation type="journal article" date="2016" name="Nat. Commun.">
        <title>Thousands of microbial genomes shed light on interconnected biogeochemical processes in an aquifer system.</title>
        <authorList>
            <person name="Anantharaman K."/>
            <person name="Brown C.T."/>
            <person name="Hug L.A."/>
            <person name="Sharon I."/>
            <person name="Castelle C.J."/>
            <person name="Probst A.J."/>
            <person name="Thomas B.C."/>
            <person name="Singh A."/>
            <person name="Wilkins M.J."/>
            <person name="Karaoz U."/>
            <person name="Brodie E.L."/>
            <person name="Williams K.H."/>
            <person name="Hubbard S.S."/>
            <person name="Banfield J.F."/>
        </authorList>
    </citation>
    <scope>NUCLEOTIDE SEQUENCE [LARGE SCALE GENOMIC DNA]</scope>
</reference>
<evidence type="ECO:0000259" key="13">
    <source>
        <dbReference type="PROSITE" id="PS51722"/>
    </source>
</evidence>
<evidence type="ECO:0000256" key="9">
    <source>
        <dbReference type="ARBA" id="ARBA00057626"/>
    </source>
</evidence>
<organism evidence="14 15">
    <name type="scientific">Candidatus Staskawiczbacteria bacterium RIFCSPHIGHO2_02_FULL_33_16</name>
    <dbReference type="NCBI Taxonomy" id="1802204"/>
    <lineage>
        <taxon>Bacteria</taxon>
        <taxon>Candidatus Staskawicziibacteriota</taxon>
    </lineage>
</organism>
<feature type="binding site" evidence="12">
    <location>
        <begin position="15"/>
        <end position="20"/>
    </location>
    <ligand>
        <name>GTP</name>
        <dbReference type="ChEBI" id="CHEBI:37565"/>
    </ligand>
</feature>
<comment type="catalytic activity">
    <reaction evidence="8 12">
        <text>GTP + H2O = GDP + phosphate + H(+)</text>
        <dbReference type="Rhea" id="RHEA:19669"/>
        <dbReference type="ChEBI" id="CHEBI:15377"/>
        <dbReference type="ChEBI" id="CHEBI:15378"/>
        <dbReference type="ChEBI" id="CHEBI:37565"/>
        <dbReference type="ChEBI" id="CHEBI:43474"/>
        <dbReference type="ChEBI" id="CHEBI:58189"/>
        <dbReference type="EC" id="3.6.5.n1"/>
    </reaction>
</comment>
<name>A0A1G2HX94_9BACT</name>
<evidence type="ECO:0000256" key="4">
    <source>
        <dbReference type="ARBA" id="ARBA00022801"/>
    </source>
</evidence>
<dbReference type="GO" id="GO:0045727">
    <property type="term" value="P:positive regulation of translation"/>
    <property type="evidence" value="ECO:0007669"/>
    <property type="project" value="UniProtKB-UniRule"/>
</dbReference>
<gene>
    <name evidence="12" type="primary">lepA</name>
    <name evidence="14" type="ORF">A3D34_01770</name>
</gene>
<sequence>MTENIRNFVIIAHVDHGKSTLADRLLDMTKTIATNKITAQFLDSMELEKEKGITIKLKPVRMNYILNDKSYILNLVDTPGHVDFSYEVSRSLAAVEGAVLLVDATQGIQAQTLANIDLAKKQNLVIIPVVNKIDMDAARVEESCRELASVLGIGAEEVIKISAKNGLNVEQVLQAVVEKVPSPEMRNAKAEQKPFRALIFDSTYDSFKGVLALVRVIDGSIKDREKIELLAAKTQAEVKELGYLAPIIVPQPEIFTGEIGYIATGIKEPGKVRVGDTIAKVQPPNAPKILPLAGYQEPNPMVFASFYPENPDDFELLKVALSKLKLQDPALVYEAEMKEALGRGFRCGFLGTLHVEIISERLEREFNLGLVISTPSVIYKLIDKRGQERVIYSASDWPDPSAIESMQEPWVLLEIIAPASYLGKLMEVLKDVRGNYLETNYLSAERAIIKYEAPLRAIVANLYDKIKSTSQGYASLNYTILGYRPAVLVKMEIWIAGRAEEAFSRIVEEGDAYEQGKKLVEKLKEALPTQQFTVALQAVIGGKVIARETISARRKDVTGYLYGGDKSRKKKLLEKQKKGKALMKDKGRVTVPSKTFLEIFRA</sequence>
<dbReference type="PANTHER" id="PTHR43512">
    <property type="entry name" value="TRANSLATION FACTOR GUF1-RELATED"/>
    <property type="match status" value="1"/>
</dbReference>
<evidence type="ECO:0000256" key="11">
    <source>
        <dbReference type="ARBA" id="ARBA00066744"/>
    </source>
</evidence>
<dbReference type="EMBL" id="MHOQ01000012">
    <property type="protein sequence ID" value="OGZ67087.1"/>
    <property type="molecule type" value="Genomic_DNA"/>
</dbReference>
<comment type="caution">
    <text evidence="14">The sequence shown here is derived from an EMBL/GenBank/DDBJ whole genome shotgun (WGS) entry which is preliminary data.</text>
</comment>
<dbReference type="Pfam" id="PF00009">
    <property type="entry name" value="GTP_EFTU"/>
    <property type="match status" value="1"/>
</dbReference>
<dbReference type="InterPro" id="IPR031157">
    <property type="entry name" value="G_TR_CS"/>
</dbReference>
<dbReference type="InterPro" id="IPR005225">
    <property type="entry name" value="Small_GTP-bd"/>
</dbReference>
<evidence type="ECO:0000256" key="1">
    <source>
        <dbReference type="ARBA" id="ARBA00005454"/>
    </source>
</evidence>
<accession>A0A1G2HX94</accession>
<evidence type="ECO:0000256" key="6">
    <source>
        <dbReference type="ARBA" id="ARBA00023134"/>
    </source>
</evidence>
<dbReference type="AlphaFoldDB" id="A0A1G2HX94"/>
<dbReference type="InterPro" id="IPR027417">
    <property type="entry name" value="P-loop_NTPase"/>
</dbReference>
<keyword evidence="3 12" id="KW-0547">Nucleotide-binding</keyword>
<keyword evidence="2 12" id="KW-1003">Cell membrane</keyword>
<dbReference type="SUPFAM" id="SSF50447">
    <property type="entry name" value="Translation proteins"/>
    <property type="match status" value="1"/>
</dbReference>
<dbReference type="CDD" id="cd03709">
    <property type="entry name" value="lepA_C"/>
    <property type="match status" value="1"/>
</dbReference>
<dbReference type="CDD" id="cd01890">
    <property type="entry name" value="LepA"/>
    <property type="match status" value="1"/>
</dbReference>
<dbReference type="PANTHER" id="PTHR43512:SF4">
    <property type="entry name" value="TRANSLATION FACTOR GUF1 HOMOLOG, CHLOROPLASTIC"/>
    <property type="match status" value="1"/>
</dbReference>